<reference evidence="4 5" key="1">
    <citation type="journal article" date="2018" name="Science">
        <title>The opium poppy genome and morphinan production.</title>
        <authorList>
            <person name="Guo L."/>
            <person name="Winzer T."/>
            <person name="Yang X."/>
            <person name="Li Y."/>
            <person name="Ning Z."/>
            <person name="He Z."/>
            <person name="Teodor R."/>
            <person name="Lu Y."/>
            <person name="Bowser T.A."/>
            <person name="Graham I.A."/>
            <person name="Ye K."/>
        </authorList>
    </citation>
    <scope>NUCLEOTIDE SEQUENCE [LARGE SCALE GENOMIC DNA]</scope>
    <source>
        <strain evidence="5">cv. HN1</strain>
        <tissue evidence="4">Leaves</tissue>
    </source>
</reference>
<evidence type="ECO:0000313" key="5">
    <source>
        <dbReference type="Proteomes" id="UP000316621"/>
    </source>
</evidence>
<dbReference type="InterPro" id="IPR012677">
    <property type="entry name" value="Nucleotide-bd_a/b_plait_sf"/>
</dbReference>
<dbReference type="InterPro" id="IPR024593">
    <property type="entry name" value="DUF3444"/>
</dbReference>
<feature type="region of interest" description="Disordered" evidence="2">
    <location>
        <begin position="201"/>
        <end position="271"/>
    </location>
</feature>
<dbReference type="AlphaFoldDB" id="A0A4Y7K457"/>
<feature type="compositionally biased region" description="Basic and acidic residues" evidence="2">
    <location>
        <begin position="221"/>
        <end position="236"/>
    </location>
</feature>
<feature type="region of interest" description="Disordered" evidence="2">
    <location>
        <begin position="83"/>
        <end position="106"/>
    </location>
</feature>
<dbReference type="SUPFAM" id="SSF54928">
    <property type="entry name" value="RNA-binding domain, RBD"/>
    <property type="match status" value="1"/>
</dbReference>
<evidence type="ECO:0000259" key="3">
    <source>
        <dbReference type="PROSITE" id="PS50102"/>
    </source>
</evidence>
<keyword evidence="5" id="KW-1185">Reference proteome</keyword>
<dbReference type="Proteomes" id="UP000316621">
    <property type="component" value="Chromosome 7"/>
</dbReference>
<dbReference type="InterPro" id="IPR000504">
    <property type="entry name" value="RRM_dom"/>
</dbReference>
<evidence type="ECO:0000313" key="4">
    <source>
        <dbReference type="EMBL" id="RZC68143.1"/>
    </source>
</evidence>
<protein>
    <recommendedName>
        <fullName evidence="3">RRM domain-containing protein</fullName>
    </recommendedName>
</protein>
<keyword evidence="1" id="KW-0694">RNA-binding</keyword>
<feature type="compositionally biased region" description="Polar residues" evidence="2">
    <location>
        <begin position="208"/>
        <end position="218"/>
    </location>
</feature>
<accession>A0A4Y7K457</accession>
<dbReference type="Pfam" id="PF11926">
    <property type="entry name" value="DUF3444"/>
    <property type="match status" value="1"/>
</dbReference>
<feature type="region of interest" description="Disordered" evidence="2">
    <location>
        <begin position="1"/>
        <end position="46"/>
    </location>
</feature>
<evidence type="ECO:0000256" key="2">
    <source>
        <dbReference type="SAM" id="MobiDB-lite"/>
    </source>
</evidence>
<dbReference type="Pfam" id="PF00076">
    <property type="entry name" value="RRM_1"/>
    <property type="match status" value="1"/>
</dbReference>
<evidence type="ECO:0000256" key="1">
    <source>
        <dbReference type="PROSITE-ProRule" id="PRU00176"/>
    </source>
</evidence>
<gene>
    <name evidence="4" type="ORF">C5167_031395</name>
</gene>
<feature type="compositionally biased region" description="Polar residues" evidence="2">
    <location>
        <begin position="237"/>
        <end position="257"/>
    </location>
</feature>
<dbReference type="InterPro" id="IPR035979">
    <property type="entry name" value="RBD_domain_sf"/>
</dbReference>
<feature type="domain" description="RRM" evidence="3">
    <location>
        <begin position="1054"/>
        <end position="1110"/>
    </location>
</feature>
<feature type="region of interest" description="Disordered" evidence="2">
    <location>
        <begin position="128"/>
        <end position="157"/>
    </location>
</feature>
<dbReference type="Gene3D" id="3.30.70.330">
    <property type="match status" value="2"/>
</dbReference>
<dbReference type="EMBL" id="CM010721">
    <property type="protein sequence ID" value="RZC68143.1"/>
    <property type="molecule type" value="Genomic_DNA"/>
</dbReference>
<dbReference type="GO" id="GO:0003723">
    <property type="term" value="F:RNA binding"/>
    <property type="evidence" value="ECO:0007669"/>
    <property type="project" value="UniProtKB-UniRule"/>
</dbReference>
<dbReference type="PANTHER" id="PTHR47374:SF2">
    <property type="entry name" value="OS01G0927400 PROTEIN"/>
    <property type="match status" value="1"/>
</dbReference>
<dbReference type="PANTHER" id="PTHR47374">
    <property type="entry name" value="ENDOSOME ANTIGEN-LIKE PROTEIN, PUTATIVE (DUF3444)-RELATED"/>
    <property type="match status" value="1"/>
</dbReference>
<organism evidence="4 5">
    <name type="scientific">Papaver somniferum</name>
    <name type="common">Opium poppy</name>
    <dbReference type="NCBI Taxonomy" id="3469"/>
    <lineage>
        <taxon>Eukaryota</taxon>
        <taxon>Viridiplantae</taxon>
        <taxon>Streptophyta</taxon>
        <taxon>Embryophyta</taxon>
        <taxon>Tracheophyta</taxon>
        <taxon>Spermatophyta</taxon>
        <taxon>Magnoliopsida</taxon>
        <taxon>Ranunculales</taxon>
        <taxon>Papaveraceae</taxon>
        <taxon>Papaveroideae</taxon>
        <taxon>Papaver</taxon>
    </lineage>
</organism>
<dbReference type="PROSITE" id="PS50102">
    <property type="entry name" value="RRM"/>
    <property type="match status" value="1"/>
</dbReference>
<name>A0A4Y7K457_PAPSO</name>
<proteinExistence type="predicted"/>
<dbReference type="Gramene" id="RZC68143">
    <property type="protein sequence ID" value="RZC68143"/>
    <property type="gene ID" value="C5167_031395"/>
</dbReference>
<sequence>MEVTSQISLGTKRKVSEGSDGSHLMCNSGEQPMKRVRSLGGDDPRSDASLIPCGSVKPLDRAHSETVNINGEATLQNSCGTTRTVGEDSDKSSLIRNSGEQPLEKVRSLGGDDCEFIAETLSPDKLIGKSCSQEAGSDTAESKSRSNDVPNPDPLSIPEDVVVHTVAAEFSNGACLNHQNSRSPPITSVLNPEICRQCAGDVAPGDQNVKQLNTTSWPLTCEEKESQADGTSKDENTSSSNNLETDGSSRENVSNLTAKDDEEKVAEEIDFESDGVSLGGLMVNVSEHGNSASHSDDAVNKLVDKEKVAEEIDTEIDCVRLGGDDSELIAETQSVNKLTGKVCDQEVSSDTAICRSNEVEGSLVRLSGIIVKPIIVHKADAFAVGQFLAFHDQEKMPRLYARINKIESCYSEETNSTENTLYVRWLRPAPINPDEKKWHEVGLPVSCGFFKLDGDEIDQNNIVVGNHPVISHLVTSFQEHRYSNELVELYPREGEVWALYKEWKPFDWCLDPNTRRGCKFHLVEVLNDYSTENGVKVACLVKVAGHETIFRRRGLSFKIAAGYLFGFSHNIPVKSTGDMGGLFSTMVLDLDPLSIPENVFVDTVAAEVSNDSSIKHQNSRPALITSMPDPKICTVNQCAGGSSKENVGSQTATNEEEKVAEEIDFDGFSFGGFMVNVSEFGVSSGDSDDAVHKLDDKGKVAEQIDGESDGVSKLMVNGSECENSSSDSDNAVNRLDDEEEMADAIESESVGVSLGGCMESECENSSSDPDDAVDKLDIGQVIEIIKRNGNKESIWQTANDMLSSLEEDPILCMKAQVRRPPILSVTLYCRGSEMAEFLTDNNPKGDLKRSAKELEVFISEGLEDCKTLAGFYSNELFIIYQNHEDPFFGIGGIYVLGDAAMQVDLLFVLFSSFLRTKPLLLKHWFFGMDELTIETLAGSIPNYRLRFLEGLRTAYLLANKAVDEEHFLEVFFSAVTYLKRLISCGTQCGKCTAKHAKKACLIAIIRHIEYKGSCHIEFATEEAAKKALELDGQNLCNMEIVIDCYGTETTGASKTLIAKHLSLSITKSDVIKFFKRAGKIIDVRFSSLDNGKFSGHCHIEFATEEGAEKVTYPAYHCQAPIPTVSETKLNFESQWQQHH</sequence>